<proteinExistence type="predicted"/>
<dbReference type="InterPro" id="IPR003832">
    <property type="entry name" value="DUF212"/>
</dbReference>
<dbReference type="AlphaFoldDB" id="A0A2I0X036"/>
<feature type="compositionally biased region" description="Polar residues" evidence="1">
    <location>
        <begin position="9"/>
        <end position="19"/>
    </location>
</feature>
<feature type="region of interest" description="Disordered" evidence="1">
    <location>
        <begin position="1"/>
        <end position="23"/>
    </location>
</feature>
<dbReference type="Pfam" id="PF02681">
    <property type="entry name" value="DUF212"/>
    <property type="match status" value="1"/>
</dbReference>
<evidence type="ECO:0008006" key="4">
    <source>
        <dbReference type="Google" id="ProtNLM"/>
    </source>
</evidence>
<evidence type="ECO:0000256" key="1">
    <source>
        <dbReference type="SAM" id="MobiDB-lite"/>
    </source>
</evidence>
<reference evidence="2 3" key="1">
    <citation type="journal article" date="2016" name="Sci. Rep.">
        <title>The Dendrobium catenatum Lindl. genome sequence provides insights into polysaccharide synthase, floral development and adaptive evolution.</title>
        <authorList>
            <person name="Zhang G.Q."/>
            <person name="Xu Q."/>
            <person name="Bian C."/>
            <person name="Tsai W.C."/>
            <person name="Yeh C.M."/>
            <person name="Liu K.W."/>
            <person name="Yoshida K."/>
            <person name="Zhang L.S."/>
            <person name="Chang S.B."/>
            <person name="Chen F."/>
            <person name="Shi Y."/>
            <person name="Su Y.Y."/>
            <person name="Zhang Y.Q."/>
            <person name="Chen L.J."/>
            <person name="Yin Y."/>
            <person name="Lin M."/>
            <person name="Huang H."/>
            <person name="Deng H."/>
            <person name="Wang Z.W."/>
            <person name="Zhu S.L."/>
            <person name="Zhao X."/>
            <person name="Deng C."/>
            <person name="Niu S.C."/>
            <person name="Huang J."/>
            <person name="Wang M."/>
            <person name="Liu G.H."/>
            <person name="Yang H.J."/>
            <person name="Xiao X.J."/>
            <person name="Hsiao Y.Y."/>
            <person name="Wu W.L."/>
            <person name="Chen Y.Y."/>
            <person name="Mitsuda N."/>
            <person name="Ohme-Takagi M."/>
            <person name="Luo Y.B."/>
            <person name="Van de Peer Y."/>
            <person name="Liu Z.J."/>
        </authorList>
    </citation>
    <scope>NUCLEOTIDE SEQUENCE [LARGE SCALE GENOMIC DNA]</scope>
    <source>
        <tissue evidence="2">The whole plant</tissue>
    </source>
</reference>
<sequence length="254" mass="26928">MHCAYAATFSPSHQRSTFSSPPPSKMKLLLCPTREAKPPIVAFKIGVQEIAELAHNKVLVASALSCAIGQISKPFTSAINGNGIDFKAAIRSGGMPSTHSAAVVAAATSIGLERGFSDSIFGMSVVFASVVMYDAQGVRREVGYQAKILNKLQQESKSGASSINSKEVTPLVSVSENPDSYLGKSEPYQLNSSSGARASRLNTLPSLEVDIKEPSKKSYSAYQPLNESVGHNEIQVLVGAFLGFIVSFAVETIL</sequence>
<evidence type="ECO:0000313" key="2">
    <source>
        <dbReference type="EMBL" id="PKU81272.1"/>
    </source>
</evidence>
<dbReference type="OrthoDB" id="1909848at2759"/>
<keyword evidence="3" id="KW-1185">Reference proteome</keyword>
<dbReference type="Proteomes" id="UP000233837">
    <property type="component" value="Unassembled WGS sequence"/>
</dbReference>
<dbReference type="EMBL" id="KZ502271">
    <property type="protein sequence ID" value="PKU81272.1"/>
    <property type="molecule type" value="Genomic_DNA"/>
</dbReference>
<evidence type="ECO:0000313" key="3">
    <source>
        <dbReference type="Proteomes" id="UP000233837"/>
    </source>
</evidence>
<reference evidence="2 3" key="2">
    <citation type="journal article" date="2017" name="Nature">
        <title>The Apostasia genome and the evolution of orchids.</title>
        <authorList>
            <person name="Zhang G.Q."/>
            <person name="Liu K.W."/>
            <person name="Li Z."/>
            <person name="Lohaus R."/>
            <person name="Hsiao Y.Y."/>
            <person name="Niu S.C."/>
            <person name="Wang J.Y."/>
            <person name="Lin Y.C."/>
            <person name="Xu Q."/>
            <person name="Chen L.J."/>
            <person name="Yoshida K."/>
            <person name="Fujiwara S."/>
            <person name="Wang Z.W."/>
            <person name="Zhang Y.Q."/>
            <person name="Mitsuda N."/>
            <person name="Wang M."/>
            <person name="Liu G.H."/>
            <person name="Pecoraro L."/>
            <person name="Huang H.X."/>
            <person name="Xiao X.J."/>
            <person name="Lin M."/>
            <person name="Wu X.Y."/>
            <person name="Wu W.L."/>
            <person name="Chen Y.Y."/>
            <person name="Chang S.B."/>
            <person name="Sakamoto S."/>
            <person name="Ohme-Takagi M."/>
            <person name="Yagi M."/>
            <person name="Zeng S.J."/>
            <person name="Shen C.Y."/>
            <person name="Yeh C.M."/>
            <person name="Luo Y.B."/>
            <person name="Tsai W.C."/>
            <person name="Van de Peer Y."/>
            <person name="Liu Z.J."/>
        </authorList>
    </citation>
    <scope>NUCLEOTIDE SEQUENCE [LARGE SCALE GENOMIC DNA]</scope>
    <source>
        <tissue evidence="2">The whole plant</tissue>
    </source>
</reference>
<protein>
    <recommendedName>
        <fullName evidence="4">Membrane protein YuiD</fullName>
    </recommendedName>
</protein>
<organism evidence="2 3">
    <name type="scientific">Dendrobium catenatum</name>
    <dbReference type="NCBI Taxonomy" id="906689"/>
    <lineage>
        <taxon>Eukaryota</taxon>
        <taxon>Viridiplantae</taxon>
        <taxon>Streptophyta</taxon>
        <taxon>Embryophyta</taxon>
        <taxon>Tracheophyta</taxon>
        <taxon>Spermatophyta</taxon>
        <taxon>Magnoliopsida</taxon>
        <taxon>Liliopsida</taxon>
        <taxon>Asparagales</taxon>
        <taxon>Orchidaceae</taxon>
        <taxon>Epidendroideae</taxon>
        <taxon>Malaxideae</taxon>
        <taxon>Dendrobiinae</taxon>
        <taxon>Dendrobium</taxon>
    </lineage>
</organism>
<dbReference type="PANTHER" id="PTHR31446">
    <property type="entry name" value="ACID PHOSPHATASE/VANADIUM-DEPENDENT HALOPEROXIDASE-RELATED PROTEIN"/>
    <property type="match status" value="1"/>
</dbReference>
<gene>
    <name evidence="2" type="ORF">MA16_Dca015301</name>
</gene>
<dbReference type="STRING" id="906689.A0A2I0X036"/>
<accession>A0A2I0X036</accession>
<name>A0A2I0X036_9ASPA</name>
<dbReference type="PANTHER" id="PTHR31446:SF2">
    <property type="entry name" value="ACID PHOSPHATASE_VANADIUM-DEPENDENT HALOPEROXIDASE-RELATED PROTEIN"/>
    <property type="match status" value="1"/>
</dbReference>